<comment type="function">
    <text evidence="9">Microtubule inner protein (MIP) part of the dynein-decorated doublet microtubules (DMTs) in cilia and flagellar axoneme. Forms filamentous polymers in the walls of ciliary and flagellar microtubules.</text>
</comment>
<dbReference type="GO" id="GO:0060271">
    <property type="term" value="P:cilium assembly"/>
    <property type="evidence" value="ECO:0007669"/>
    <property type="project" value="UniProtKB-UniRule"/>
</dbReference>
<comment type="subcellular location">
    <subcellularLocation>
        <location evidence="11">Cytoplasm</location>
        <location evidence="11">Cytoskeleton</location>
        <location evidence="11">Cilium axoneme</location>
    </subcellularLocation>
    <subcellularLocation>
        <location evidence="1">Cytoplasm</location>
        <location evidence="1">Cytoskeleton</location>
        <location evidence="1">Flagellum axoneme</location>
    </subcellularLocation>
</comment>
<gene>
    <name evidence="13" type="ORF">JOB18_003055</name>
</gene>
<proteinExistence type="inferred from homology"/>
<evidence type="ECO:0000256" key="11">
    <source>
        <dbReference type="RuleBase" id="RU367040"/>
    </source>
</evidence>
<organism evidence="13 14">
    <name type="scientific">Solea senegalensis</name>
    <name type="common">Senegalese sole</name>
    <dbReference type="NCBI Taxonomy" id="28829"/>
    <lineage>
        <taxon>Eukaryota</taxon>
        <taxon>Metazoa</taxon>
        <taxon>Chordata</taxon>
        <taxon>Craniata</taxon>
        <taxon>Vertebrata</taxon>
        <taxon>Euteleostomi</taxon>
        <taxon>Actinopterygii</taxon>
        <taxon>Neopterygii</taxon>
        <taxon>Teleostei</taxon>
        <taxon>Neoteleostei</taxon>
        <taxon>Acanthomorphata</taxon>
        <taxon>Carangaria</taxon>
        <taxon>Pleuronectiformes</taxon>
        <taxon>Pleuronectoidei</taxon>
        <taxon>Soleidae</taxon>
        <taxon>Solea</taxon>
    </lineage>
</organism>
<evidence type="ECO:0000256" key="4">
    <source>
        <dbReference type="ARBA" id="ARBA00022846"/>
    </source>
</evidence>
<keyword evidence="7" id="KW-0206">Cytoskeleton</keyword>
<evidence type="ECO:0000256" key="10">
    <source>
        <dbReference type="ARBA" id="ARBA00046435"/>
    </source>
</evidence>
<evidence type="ECO:0000256" key="5">
    <source>
        <dbReference type="ARBA" id="ARBA00023054"/>
    </source>
</evidence>
<dbReference type="GO" id="GO:0060294">
    <property type="term" value="P:cilium movement involved in cell motility"/>
    <property type="evidence" value="ECO:0007669"/>
    <property type="project" value="UniProtKB-UniRule"/>
</dbReference>
<keyword evidence="6 11" id="KW-0969">Cilium</keyword>
<dbReference type="PANTHER" id="PTHR19960">
    <property type="entry name" value="TEKTIN"/>
    <property type="match status" value="1"/>
</dbReference>
<evidence type="ECO:0000256" key="3">
    <source>
        <dbReference type="ARBA" id="ARBA00022490"/>
    </source>
</evidence>
<keyword evidence="3" id="KW-0963">Cytoplasm</keyword>
<comment type="subunit">
    <text evidence="10">Microtubule inner protein component of sperm flagellar doublet microtubules.</text>
</comment>
<comment type="caution">
    <text evidence="13">The sequence shown here is derived from an EMBL/GenBank/DDBJ whole genome shotgun (WGS) entry which is preliminary data.</text>
</comment>
<dbReference type="EMBL" id="JAGKHQ010000020">
    <property type="protein sequence ID" value="KAG7478585.1"/>
    <property type="molecule type" value="Genomic_DNA"/>
</dbReference>
<sequence length="424" mass="49391">MYFNTKATPRQNELCSFQFSVHSWKTMFAPDKHSQQQKKTAPNLGTIEVTLNQSEYHRGEWLRLMLETDKARKHLQDDDKKRLDLRVRDIQFLKKELQLKLEETLEEIDTLEVLQSRVVKALEACREPLRVTLLCLEERNKRVPSERVHDEVESELQEEKEVIENVSSVLQQALQQITEQIRLCRSAKCNVEKDLREKYEAECIDNACTIMTTHSVKSQEQYSGPNPVLASLTVNPRQWEEVSEINISTAEQQKTNSVFLRSVVESLLEQTAGDMRKQIHATTAAFRLNVHKIKSTKSQMEDQLVKIQSEIASQRRIKEDLLLNIKENEHFLSLAQARLELRRQRPLKEQCHDPAQAQLLAEVQQLADHINRLHEAVNQSEEEQRSLTRCELELQESINMKAISLYIDEVSCAQYRESVVIHNF</sequence>
<evidence type="ECO:0000256" key="12">
    <source>
        <dbReference type="SAM" id="Coils"/>
    </source>
</evidence>
<keyword evidence="5 12" id="KW-0175">Coiled coil</keyword>
<feature type="coiled-coil region" evidence="12">
    <location>
        <begin position="149"/>
        <end position="176"/>
    </location>
</feature>
<dbReference type="AlphaFoldDB" id="A0AAV6PVI2"/>
<protein>
    <recommendedName>
        <fullName evidence="11">Tektin</fullName>
    </recommendedName>
</protein>
<accession>A0AAV6PVI2</accession>
<evidence type="ECO:0000256" key="8">
    <source>
        <dbReference type="ARBA" id="ARBA00023273"/>
    </source>
</evidence>
<dbReference type="GO" id="GO:0005930">
    <property type="term" value="C:axoneme"/>
    <property type="evidence" value="ECO:0007669"/>
    <property type="project" value="UniProtKB-SubCell"/>
</dbReference>
<dbReference type="InterPro" id="IPR000435">
    <property type="entry name" value="Tektins"/>
</dbReference>
<dbReference type="Pfam" id="PF03148">
    <property type="entry name" value="Tektin"/>
    <property type="match status" value="1"/>
</dbReference>
<keyword evidence="4 11" id="KW-0282">Flagellum</keyword>
<keyword evidence="8 11" id="KW-0966">Cell projection</keyword>
<dbReference type="InterPro" id="IPR048256">
    <property type="entry name" value="Tektin-like"/>
</dbReference>
<evidence type="ECO:0000313" key="13">
    <source>
        <dbReference type="EMBL" id="KAG7478585.1"/>
    </source>
</evidence>
<evidence type="ECO:0000256" key="2">
    <source>
        <dbReference type="ARBA" id="ARBA00007209"/>
    </source>
</evidence>
<evidence type="ECO:0000256" key="1">
    <source>
        <dbReference type="ARBA" id="ARBA00004611"/>
    </source>
</evidence>
<dbReference type="GO" id="GO:0005634">
    <property type="term" value="C:nucleus"/>
    <property type="evidence" value="ECO:0007669"/>
    <property type="project" value="TreeGrafter"/>
</dbReference>
<dbReference type="Proteomes" id="UP000693946">
    <property type="component" value="Linkage Group LG8"/>
</dbReference>
<name>A0AAV6PVI2_SOLSE</name>
<evidence type="ECO:0000256" key="6">
    <source>
        <dbReference type="ARBA" id="ARBA00023069"/>
    </source>
</evidence>
<reference evidence="13 14" key="1">
    <citation type="journal article" date="2021" name="Sci. Rep.">
        <title>Chromosome anchoring in Senegalese sole (Solea senegalensis) reveals sex-associated markers and genome rearrangements in flatfish.</title>
        <authorList>
            <person name="Guerrero-Cozar I."/>
            <person name="Gomez-Garrido J."/>
            <person name="Berbel C."/>
            <person name="Martinez-Blanch J.F."/>
            <person name="Alioto T."/>
            <person name="Claros M.G."/>
            <person name="Gagnaire P.A."/>
            <person name="Manchado M."/>
        </authorList>
    </citation>
    <scope>NUCLEOTIDE SEQUENCE [LARGE SCALE GENOMIC DNA]</scope>
    <source>
        <strain evidence="13">Sse05_10M</strain>
    </source>
</reference>
<dbReference type="PANTHER" id="PTHR19960:SF25">
    <property type="entry name" value="TEKTIN-1"/>
    <property type="match status" value="1"/>
</dbReference>
<feature type="coiled-coil region" evidence="12">
    <location>
        <begin position="87"/>
        <end position="114"/>
    </location>
</feature>
<dbReference type="GO" id="GO:0015630">
    <property type="term" value="C:microtubule cytoskeleton"/>
    <property type="evidence" value="ECO:0007669"/>
    <property type="project" value="UniProtKB-UniRule"/>
</dbReference>
<comment type="similarity">
    <text evidence="2 11">Belongs to the tektin family.</text>
</comment>
<keyword evidence="14" id="KW-1185">Reference proteome</keyword>
<evidence type="ECO:0000256" key="7">
    <source>
        <dbReference type="ARBA" id="ARBA00023212"/>
    </source>
</evidence>
<evidence type="ECO:0000313" key="14">
    <source>
        <dbReference type="Proteomes" id="UP000693946"/>
    </source>
</evidence>
<evidence type="ECO:0000256" key="9">
    <source>
        <dbReference type="ARBA" id="ARBA00045224"/>
    </source>
</evidence>